<dbReference type="GO" id="GO:0003746">
    <property type="term" value="F:translation elongation factor activity"/>
    <property type="evidence" value="ECO:0007669"/>
    <property type="project" value="UniProtKB-KW"/>
</dbReference>
<sequence length="190" mass="21381">MALFDGLFGDTFNTLLRCDPEEPLYLPAGMQGEGRHVPESELGYHRIYLARGFFSSALHEISHWCIAGARRRLEEDYGYWYAPDGRDAEQQRAFESVEVAPQALELLFHRAVSKPFHVSVDNLELEVDRDAFTQRVMQRAADVEQRGLPARAAAFRQALAGVWQQGMPLEQTIAHARSLLPAVGEDGRLA</sequence>
<reference evidence="1" key="1">
    <citation type="submission" date="2023-07" db="EMBL/GenBank/DDBJ databases">
        <title>Genome content predicts the carbon catabolic preferences of heterotrophic bacteria.</title>
        <authorList>
            <person name="Gralka M."/>
        </authorList>
    </citation>
    <scope>NUCLEOTIDE SEQUENCE</scope>
    <source>
        <strain evidence="1">C2R13</strain>
    </source>
</reference>
<keyword evidence="1" id="KW-0251">Elongation factor</keyword>
<name>A0AAP4TZW7_9GAMM</name>
<keyword evidence="1" id="KW-0648">Protein biosynthesis</keyword>
<proteinExistence type="predicted"/>
<dbReference type="RefSeq" id="WP_303595034.1">
    <property type="nucleotide sequence ID" value="NZ_JAUORK010000023.1"/>
</dbReference>
<organism evidence="1 2">
    <name type="scientific">Cobetia amphilecti</name>
    <dbReference type="NCBI Taxonomy" id="1055104"/>
    <lineage>
        <taxon>Bacteria</taxon>
        <taxon>Pseudomonadati</taxon>
        <taxon>Pseudomonadota</taxon>
        <taxon>Gammaproteobacteria</taxon>
        <taxon>Oceanospirillales</taxon>
        <taxon>Halomonadaceae</taxon>
        <taxon>Cobetia</taxon>
    </lineage>
</organism>
<evidence type="ECO:0000313" key="1">
    <source>
        <dbReference type="EMBL" id="MDO6673369.1"/>
    </source>
</evidence>
<gene>
    <name evidence="1" type="ORF">Q4535_14745</name>
</gene>
<protein>
    <submittedName>
        <fullName evidence="1">Elongation factor P hydroxylase</fullName>
    </submittedName>
</protein>
<dbReference type="InterPro" id="IPR007411">
    <property type="entry name" value="EpmC"/>
</dbReference>
<dbReference type="Pfam" id="PF04315">
    <property type="entry name" value="EpmC"/>
    <property type="match status" value="1"/>
</dbReference>
<evidence type="ECO:0000313" key="2">
    <source>
        <dbReference type="Proteomes" id="UP001170481"/>
    </source>
</evidence>
<dbReference type="EMBL" id="JAUORK010000023">
    <property type="protein sequence ID" value="MDO6673369.1"/>
    <property type="molecule type" value="Genomic_DNA"/>
</dbReference>
<dbReference type="AlphaFoldDB" id="A0AAP4TZW7"/>
<accession>A0AAP4TZW7</accession>
<dbReference type="Proteomes" id="UP001170481">
    <property type="component" value="Unassembled WGS sequence"/>
</dbReference>
<comment type="caution">
    <text evidence="1">The sequence shown here is derived from an EMBL/GenBank/DDBJ whole genome shotgun (WGS) entry which is preliminary data.</text>
</comment>